<feature type="transmembrane region" description="Helical" evidence="1">
    <location>
        <begin position="599"/>
        <end position="622"/>
    </location>
</feature>
<name>T1L1J9_TETUR</name>
<dbReference type="EnsemblMetazoa" id="tetur31g02020.1">
    <property type="protein sequence ID" value="tetur31g02020.1"/>
    <property type="gene ID" value="tetur31g02020"/>
</dbReference>
<proteinExistence type="predicted"/>
<dbReference type="HOGENOM" id="CLU_011464_0_1_1"/>
<dbReference type="AlphaFoldDB" id="T1L1J9"/>
<dbReference type="InterPro" id="IPR003609">
    <property type="entry name" value="Pan_app"/>
</dbReference>
<dbReference type="PROSITE" id="PS50948">
    <property type="entry name" value="PAN"/>
    <property type="match status" value="1"/>
</dbReference>
<evidence type="ECO:0000256" key="1">
    <source>
        <dbReference type="SAM" id="Phobius"/>
    </source>
</evidence>
<dbReference type="eggNOG" id="ENOG502S04E">
    <property type="taxonomic scope" value="Eukaryota"/>
</dbReference>
<keyword evidence="4" id="KW-1185">Reference proteome</keyword>
<evidence type="ECO:0000313" key="3">
    <source>
        <dbReference type="EnsemblMetazoa" id="tetur31g02020.1"/>
    </source>
</evidence>
<evidence type="ECO:0000313" key="4">
    <source>
        <dbReference type="Proteomes" id="UP000015104"/>
    </source>
</evidence>
<sequence>MEIGTQQLYNGDKVLNEFHADETYQVLRQTEQEPGYKEEKLYDYSLGVQYSISGYGVCYTFPINSDAPGMDESGSFSIASLLWLSNSLKYLGQIIFEHRSGYNVHVWESTEINRVMSGKTYDKVVTTQYLSSSYQNDLFNGYSLVAASMKLYRKNEKHRDYYDSNSDLPEYEYHEALQVEDCFKKPEERLNLKFYLTCKDSDGCIQKSQDSVYEMKELFRSSLLGQLGISTTRVADIDFKFQKEVIEADVTFLEAPKISEVLPSETKTLEPQFIKKLHETVTSSEEKCLRYHASFVPHGAAIVYCADGNVCFSTTNEKDVKESEAGAFCSVYTDPYKKLNRLGREKPLSDLHDHILGYLGHITFNMNLDEKAKAVAFQVTDVVAQSEDAEERKQPFDILYHDSQFDKLDGVNTVMIPGVDRFGDCYRACSQNKDIPCETFSFCNRKDKKECVVSIWSEPQIKNNLASDSGKKCSFGGYVTSANTEFYEDCDIYILKSSEKYSVTGTKLVSQVLYTEVDLDLDQCAALCDDDQSCKSFNFCPKGKASSRCQITSYSIGDPKTQSVDSSICHNFELNVKSKAEELSDNTLKSKVSGFSGGGVGGITMLFLFIGLFSGFVGSYVYTKVKSGEMNKFKDNFGWSKQEDDDENQTQF</sequence>
<reference evidence="3" key="2">
    <citation type="submission" date="2015-06" db="UniProtKB">
        <authorList>
            <consortium name="EnsemblMetazoa"/>
        </authorList>
    </citation>
    <scope>IDENTIFICATION</scope>
</reference>
<dbReference type="Proteomes" id="UP000015104">
    <property type="component" value="Unassembled WGS sequence"/>
</dbReference>
<dbReference type="Pfam" id="PF14295">
    <property type="entry name" value="PAN_4"/>
    <property type="match status" value="2"/>
</dbReference>
<organism evidence="3 4">
    <name type="scientific">Tetranychus urticae</name>
    <name type="common">Two-spotted spider mite</name>
    <dbReference type="NCBI Taxonomy" id="32264"/>
    <lineage>
        <taxon>Eukaryota</taxon>
        <taxon>Metazoa</taxon>
        <taxon>Ecdysozoa</taxon>
        <taxon>Arthropoda</taxon>
        <taxon>Chelicerata</taxon>
        <taxon>Arachnida</taxon>
        <taxon>Acari</taxon>
        <taxon>Acariformes</taxon>
        <taxon>Trombidiformes</taxon>
        <taxon>Prostigmata</taxon>
        <taxon>Eleutherengona</taxon>
        <taxon>Raphignathae</taxon>
        <taxon>Tetranychoidea</taxon>
        <taxon>Tetranychidae</taxon>
        <taxon>Tetranychus</taxon>
    </lineage>
</organism>
<evidence type="ECO:0000259" key="2">
    <source>
        <dbReference type="PROSITE" id="PS50948"/>
    </source>
</evidence>
<dbReference type="EMBL" id="CAEY01000903">
    <property type="status" value="NOT_ANNOTATED_CDS"/>
    <property type="molecule type" value="Genomic_DNA"/>
</dbReference>
<protein>
    <recommendedName>
        <fullName evidence="2">Apple domain-containing protein</fullName>
    </recommendedName>
</protein>
<keyword evidence="1" id="KW-0812">Transmembrane</keyword>
<reference evidence="4" key="1">
    <citation type="submission" date="2011-08" db="EMBL/GenBank/DDBJ databases">
        <authorList>
            <person name="Rombauts S."/>
        </authorList>
    </citation>
    <scope>NUCLEOTIDE SEQUENCE</scope>
    <source>
        <strain evidence="4">London</strain>
    </source>
</reference>
<accession>T1L1J9</accession>
<dbReference type="SUPFAM" id="SSF57414">
    <property type="entry name" value="Hairpin loop containing domain-like"/>
    <property type="match status" value="1"/>
</dbReference>
<keyword evidence="1" id="KW-0472">Membrane</keyword>
<feature type="domain" description="Apple" evidence="2">
    <location>
        <begin position="490"/>
        <end position="576"/>
    </location>
</feature>
<keyword evidence="1" id="KW-1133">Transmembrane helix</keyword>